<evidence type="ECO:0000256" key="4">
    <source>
        <dbReference type="ARBA" id="ARBA00036535"/>
    </source>
</evidence>
<reference evidence="10" key="1">
    <citation type="journal article" date="2019" name="Int. J. Syst. Evol. Microbiol.">
        <title>The Global Catalogue of Microorganisms (GCM) 10K type strain sequencing project: providing services to taxonomists for standard genome sequencing and annotation.</title>
        <authorList>
            <consortium name="The Broad Institute Genomics Platform"/>
            <consortium name="The Broad Institute Genome Sequencing Center for Infectious Disease"/>
            <person name="Wu L."/>
            <person name="Ma J."/>
        </authorList>
    </citation>
    <scope>NUCLEOTIDE SEQUENCE [LARGE SCALE GENOMIC DNA]</scope>
    <source>
        <strain evidence="10">LMG 29247</strain>
    </source>
</reference>
<dbReference type="Gene3D" id="3.10.290.10">
    <property type="entry name" value="RNA-binding S4 domain"/>
    <property type="match status" value="1"/>
</dbReference>
<dbReference type="EC" id="5.4.99.-" evidence="6"/>
<dbReference type="SUPFAM" id="SSF55174">
    <property type="entry name" value="Alpha-L RNA-binding motif"/>
    <property type="match status" value="1"/>
</dbReference>
<dbReference type="InterPro" id="IPR042092">
    <property type="entry name" value="PsdUridine_s_RsuA/RluB/E/F_cat"/>
</dbReference>
<evidence type="ECO:0000313" key="9">
    <source>
        <dbReference type="EMBL" id="MFD1712266.1"/>
    </source>
</evidence>
<dbReference type="Proteomes" id="UP001597304">
    <property type="component" value="Unassembled WGS sequence"/>
</dbReference>
<dbReference type="InterPro" id="IPR006145">
    <property type="entry name" value="PsdUridine_synth_RsuA/RluA"/>
</dbReference>
<organism evidence="9 10">
    <name type="scientific">Ottowia flava</name>
    <dbReference type="NCBI Taxonomy" id="2675430"/>
    <lineage>
        <taxon>Bacteria</taxon>
        <taxon>Pseudomonadati</taxon>
        <taxon>Pseudomonadota</taxon>
        <taxon>Betaproteobacteria</taxon>
        <taxon>Burkholderiales</taxon>
        <taxon>Comamonadaceae</taxon>
        <taxon>Ottowia</taxon>
    </lineage>
</organism>
<feature type="domain" description="Pseudouridine synthase RsuA/RluA-like" evidence="7">
    <location>
        <begin position="64"/>
        <end position="206"/>
    </location>
</feature>
<dbReference type="InterPro" id="IPR050343">
    <property type="entry name" value="RsuA_PseudoU_synthase"/>
</dbReference>
<dbReference type="InterPro" id="IPR000748">
    <property type="entry name" value="PsdUridine_synth_RsuA/RluB/E/F"/>
</dbReference>
<evidence type="ECO:0000256" key="1">
    <source>
        <dbReference type="ARBA" id="ARBA00008348"/>
    </source>
</evidence>
<evidence type="ECO:0000256" key="5">
    <source>
        <dbReference type="PROSITE-ProRule" id="PRU00182"/>
    </source>
</evidence>
<dbReference type="PANTHER" id="PTHR47683:SF2">
    <property type="entry name" value="RNA-BINDING S4 DOMAIN-CONTAINING PROTEIN"/>
    <property type="match status" value="1"/>
</dbReference>
<comment type="catalytic activity">
    <reaction evidence="4">
        <text>uridine(2604) in 23S rRNA = pseudouridine(2604) in 23S rRNA</text>
        <dbReference type="Rhea" id="RHEA:38875"/>
        <dbReference type="Rhea" id="RHEA-COMP:10093"/>
        <dbReference type="Rhea" id="RHEA-COMP:10094"/>
        <dbReference type="ChEBI" id="CHEBI:65314"/>
        <dbReference type="ChEBI" id="CHEBI:65315"/>
        <dbReference type="EC" id="5.4.99.21"/>
    </reaction>
</comment>
<evidence type="ECO:0000313" key="10">
    <source>
        <dbReference type="Proteomes" id="UP001597304"/>
    </source>
</evidence>
<sequence>MRLDQMLFSQGFGTRRLCAGLIEQGLVTVGGQVCDAPDADVDTRADTLRYAVKGVDWAYHERAYLMVHKPSGYECSHRPGAWPSVYTLLPAPLRQRPPHTKSSAKIVGVQAVGRLDQDTTGLLLLSDDGAFIHRMNSPRHHVPKVYEVTTRHSLDARQIERLTGGVVLDDDPKPVAAAAAVAVGDNHLRLTLTEGKYHQVKRMVAAVGNRVEALHRSRIGGLALPADLAPGQWRWLSSQDLAALRG</sequence>
<name>A0ABW4KYG7_9BURK</name>
<evidence type="ECO:0000256" key="3">
    <source>
        <dbReference type="ARBA" id="ARBA00036390"/>
    </source>
</evidence>
<dbReference type="Gene3D" id="3.30.70.1560">
    <property type="entry name" value="Alpha-L RNA-binding motif"/>
    <property type="match status" value="1"/>
</dbReference>
<protein>
    <recommendedName>
        <fullName evidence="6">Pseudouridine synthase</fullName>
        <ecNumber evidence="6">5.4.99.-</ecNumber>
    </recommendedName>
</protein>
<comment type="catalytic activity">
    <reaction evidence="3">
        <text>uridine(35) in tRNA(Tyr) = pseudouridine(35) in tRNA(Tyr)</text>
        <dbReference type="Rhea" id="RHEA:60556"/>
        <dbReference type="Rhea" id="RHEA-COMP:15607"/>
        <dbReference type="Rhea" id="RHEA-COMP:15608"/>
        <dbReference type="ChEBI" id="CHEBI:65314"/>
        <dbReference type="ChEBI" id="CHEBI:65315"/>
    </reaction>
</comment>
<evidence type="ECO:0000256" key="2">
    <source>
        <dbReference type="ARBA" id="ARBA00023235"/>
    </source>
</evidence>
<dbReference type="InterPro" id="IPR020094">
    <property type="entry name" value="TruA/RsuA/RluB/E/F_N"/>
</dbReference>
<keyword evidence="10" id="KW-1185">Reference proteome</keyword>
<comment type="caution">
    <text evidence="9">The sequence shown here is derived from an EMBL/GenBank/DDBJ whole genome shotgun (WGS) entry which is preliminary data.</text>
</comment>
<dbReference type="EMBL" id="JBHUEJ010000037">
    <property type="protein sequence ID" value="MFD1712266.1"/>
    <property type="molecule type" value="Genomic_DNA"/>
</dbReference>
<dbReference type="RefSeq" id="WP_147914266.1">
    <property type="nucleotide sequence ID" value="NZ_JBHUEJ010000037.1"/>
</dbReference>
<dbReference type="InterPro" id="IPR020103">
    <property type="entry name" value="PsdUridine_synth_cat_dom_sf"/>
</dbReference>
<proteinExistence type="inferred from homology"/>
<dbReference type="Pfam" id="PF01479">
    <property type="entry name" value="S4"/>
    <property type="match status" value="1"/>
</dbReference>
<comment type="similarity">
    <text evidence="1 6">Belongs to the pseudouridine synthase RsuA family.</text>
</comment>
<dbReference type="NCBIfam" id="TIGR00093">
    <property type="entry name" value="pseudouridine synthase"/>
    <property type="match status" value="1"/>
</dbReference>
<evidence type="ECO:0000259" key="8">
    <source>
        <dbReference type="Pfam" id="PF01479"/>
    </source>
</evidence>
<gene>
    <name evidence="9" type="ORF">ACFSF0_16805</name>
</gene>
<dbReference type="PANTHER" id="PTHR47683">
    <property type="entry name" value="PSEUDOURIDINE SYNTHASE FAMILY PROTEIN-RELATED"/>
    <property type="match status" value="1"/>
</dbReference>
<keyword evidence="2 6" id="KW-0413">Isomerase</keyword>
<evidence type="ECO:0000256" key="6">
    <source>
        <dbReference type="RuleBase" id="RU003887"/>
    </source>
</evidence>
<keyword evidence="5" id="KW-0694">RNA-binding</keyword>
<dbReference type="CDD" id="cd00165">
    <property type="entry name" value="S4"/>
    <property type="match status" value="1"/>
</dbReference>
<dbReference type="InterPro" id="IPR018496">
    <property type="entry name" value="PsdUridine_synth_RsuA/RluB_CS"/>
</dbReference>
<dbReference type="Pfam" id="PF00849">
    <property type="entry name" value="PseudoU_synth_2"/>
    <property type="match status" value="1"/>
</dbReference>
<dbReference type="Gene3D" id="3.30.70.580">
    <property type="entry name" value="Pseudouridine synthase I, catalytic domain, N-terminal subdomain"/>
    <property type="match status" value="1"/>
</dbReference>
<dbReference type="CDD" id="cd02553">
    <property type="entry name" value="PseudoU_synth_RsuA"/>
    <property type="match status" value="1"/>
</dbReference>
<dbReference type="GO" id="GO:0016853">
    <property type="term" value="F:isomerase activity"/>
    <property type="evidence" value="ECO:0007669"/>
    <property type="project" value="UniProtKB-KW"/>
</dbReference>
<dbReference type="InterPro" id="IPR036986">
    <property type="entry name" value="S4_RNA-bd_sf"/>
</dbReference>
<dbReference type="SUPFAM" id="SSF55120">
    <property type="entry name" value="Pseudouridine synthase"/>
    <property type="match status" value="1"/>
</dbReference>
<accession>A0ABW4KYG7</accession>
<dbReference type="PROSITE" id="PS01149">
    <property type="entry name" value="PSI_RSU"/>
    <property type="match status" value="1"/>
</dbReference>
<feature type="domain" description="RNA-binding S4" evidence="8">
    <location>
        <begin position="1"/>
        <end position="41"/>
    </location>
</feature>
<evidence type="ECO:0000259" key="7">
    <source>
        <dbReference type="Pfam" id="PF00849"/>
    </source>
</evidence>
<dbReference type="InterPro" id="IPR002942">
    <property type="entry name" value="S4_RNA-bd"/>
</dbReference>
<dbReference type="PROSITE" id="PS50889">
    <property type="entry name" value="S4"/>
    <property type="match status" value="1"/>
</dbReference>